<proteinExistence type="predicted"/>
<keyword evidence="3" id="KW-1185">Reference proteome</keyword>
<sequence>MLPDNHTTDPLHSDEASESPMSILERRLAEIRAKEDPAAQPVPPTEVPALAANIPAETTATAPSTTTDEITERPSQGTPPIANAPQGAGTAEAPAAEVAPEASGHATPDAPSTQEPISEPLARAEAHYGLQNPGVETATHAAAPITPEPEAMPASVGSAANDLSDQKAPRQP</sequence>
<feature type="compositionally biased region" description="Basic and acidic residues" evidence="1">
    <location>
        <begin position="24"/>
        <end position="37"/>
    </location>
</feature>
<feature type="compositionally biased region" description="Low complexity" evidence="1">
    <location>
        <begin position="84"/>
        <end position="104"/>
    </location>
</feature>
<organism evidence="2 3">
    <name type="scientific">Hymenobacter qilianensis</name>
    <dbReference type="NCBI Taxonomy" id="1385715"/>
    <lineage>
        <taxon>Bacteria</taxon>
        <taxon>Pseudomonadati</taxon>
        <taxon>Bacteroidota</taxon>
        <taxon>Cytophagia</taxon>
        <taxon>Cytophagales</taxon>
        <taxon>Hymenobacteraceae</taxon>
        <taxon>Hymenobacter</taxon>
    </lineage>
</organism>
<protein>
    <submittedName>
        <fullName evidence="2">Uncharacterized protein</fullName>
    </submittedName>
</protein>
<dbReference type="KEGG" id="hqi:H9L05_16935"/>
<feature type="compositionally biased region" description="Low complexity" evidence="1">
    <location>
        <begin position="56"/>
        <end position="68"/>
    </location>
</feature>
<feature type="region of interest" description="Disordered" evidence="1">
    <location>
        <begin position="1"/>
        <end position="172"/>
    </location>
</feature>
<dbReference type="Proteomes" id="UP000516093">
    <property type="component" value="Chromosome"/>
</dbReference>
<reference evidence="2 3" key="1">
    <citation type="submission" date="2020-08" db="EMBL/GenBank/DDBJ databases">
        <title>Genome sequence of Hymenobacter qilianensis JCM 19763T.</title>
        <authorList>
            <person name="Hyun D.-W."/>
            <person name="Bae J.-W."/>
        </authorList>
    </citation>
    <scope>NUCLEOTIDE SEQUENCE [LARGE SCALE GENOMIC DNA]</scope>
    <source>
        <strain evidence="2 3">JCM 19763</strain>
    </source>
</reference>
<gene>
    <name evidence="2" type="ORF">H9L05_16935</name>
</gene>
<accession>A0A7H0GTN1</accession>
<name>A0A7H0GTN1_9BACT</name>
<evidence type="ECO:0000313" key="3">
    <source>
        <dbReference type="Proteomes" id="UP000516093"/>
    </source>
</evidence>
<dbReference type="EMBL" id="CP060784">
    <property type="protein sequence ID" value="QNP51647.1"/>
    <property type="molecule type" value="Genomic_DNA"/>
</dbReference>
<feature type="compositionally biased region" description="Basic and acidic residues" evidence="1">
    <location>
        <begin position="1"/>
        <end position="15"/>
    </location>
</feature>
<dbReference type="RefSeq" id="WP_187731924.1">
    <property type="nucleotide sequence ID" value="NZ_CP060784.1"/>
</dbReference>
<evidence type="ECO:0000313" key="2">
    <source>
        <dbReference type="EMBL" id="QNP51647.1"/>
    </source>
</evidence>
<evidence type="ECO:0000256" key="1">
    <source>
        <dbReference type="SAM" id="MobiDB-lite"/>
    </source>
</evidence>
<dbReference type="AlphaFoldDB" id="A0A7H0GTN1"/>